<dbReference type="AlphaFoldDB" id="A0A6A4MSA8"/>
<dbReference type="InterPro" id="IPR024752">
    <property type="entry name" value="Myb/SANT-like_dom"/>
</dbReference>
<evidence type="ECO:0000256" key="1">
    <source>
        <dbReference type="SAM" id="SignalP"/>
    </source>
</evidence>
<accession>A0A6A4MSA8</accession>
<proteinExistence type="predicted"/>
<organism evidence="3 4">
    <name type="scientific">Lupinus albus</name>
    <name type="common">White lupine</name>
    <name type="synonym">Lupinus termis</name>
    <dbReference type="NCBI Taxonomy" id="3870"/>
    <lineage>
        <taxon>Eukaryota</taxon>
        <taxon>Viridiplantae</taxon>
        <taxon>Streptophyta</taxon>
        <taxon>Embryophyta</taxon>
        <taxon>Tracheophyta</taxon>
        <taxon>Spermatophyta</taxon>
        <taxon>Magnoliopsida</taxon>
        <taxon>eudicotyledons</taxon>
        <taxon>Gunneridae</taxon>
        <taxon>Pentapetalae</taxon>
        <taxon>rosids</taxon>
        <taxon>fabids</taxon>
        <taxon>Fabales</taxon>
        <taxon>Fabaceae</taxon>
        <taxon>Papilionoideae</taxon>
        <taxon>50 kb inversion clade</taxon>
        <taxon>genistoids sensu lato</taxon>
        <taxon>core genistoids</taxon>
        <taxon>Genisteae</taxon>
        <taxon>Lupinus</taxon>
    </lineage>
</organism>
<feature type="domain" description="Myb/SANT-like" evidence="2">
    <location>
        <begin position="38"/>
        <end position="132"/>
    </location>
</feature>
<evidence type="ECO:0000259" key="2">
    <source>
        <dbReference type="Pfam" id="PF12776"/>
    </source>
</evidence>
<keyword evidence="4" id="KW-1185">Reference proteome</keyword>
<comment type="caution">
    <text evidence="3">The sequence shown here is derived from an EMBL/GenBank/DDBJ whole genome shotgun (WGS) entry which is preliminary data.</text>
</comment>
<dbReference type="Proteomes" id="UP000447434">
    <property type="component" value="Chromosome 24"/>
</dbReference>
<feature type="signal peptide" evidence="1">
    <location>
        <begin position="1"/>
        <end position="25"/>
    </location>
</feature>
<feature type="chain" id="PRO_5025422900" evidence="1">
    <location>
        <begin position="26"/>
        <end position="142"/>
    </location>
</feature>
<reference evidence="4" key="1">
    <citation type="journal article" date="2020" name="Nat. Commun.">
        <title>Genome sequence of the cluster root forming white lupin.</title>
        <authorList>
            <person name="Hufnagel B."/>
            <person name="Marques A."/>
            <person name="Soriano A."/>
            <person name="Marques L."/>
            <person name="Divol F."/>
            <person name="Doumas P."/>
            <person name="Sallet E."/>
            <person name="Mancinotti D."/>
            <person name="Carrere S."/>
            <person name="Marande W."/>
            <person name="Arribat S."/>
            <person name="Keller J."/>
            <person name="Huneau C."/>
            <person name="Blein T."/>
            <person name="Aime D."/>
            <person name="Laguerre M."/>
            <person name="Taylor J."/>
            <person name="Schubert V."/>
            <person name="Nelson M."/>
            <person name="Geu-Flores F."/>
            <person name="Crespi M."/>
            <person name="Gallardo-Guerrero K."/>
            <person name="Delaux P.-M."/>
            <person name="Salse J."/>
            <person name="Berges H."/>
            <person name="Guyot R."/>
            <person name="Gouzy J."/>
            <person name="Peret B."/>
        </authorList>
    </citation>
    <scope>NUCLEOTIDE SEQUENCE [LARGE SCALE GENOMIC DNA]</scope>
    <source>
        <strain evidence="4">cv. Amiga</strain>
    </source>
</reference>
<evidence type="ECO:0000313" key="4">
    <source>
        <dbReference type="Proteomes" id="UP000447434"/>
    </source>
</evidence>
<name>A0A6A4MSA8_LUPAL</name>
<dbReference type="EMBL" id="WOCE01000024">
    <property type="protein sequence ID" value="KAE9586426.1"/>
    <property type="molecule type" value="Genomic_DNA"/>
</dbReference>
<dbReference type="Pfam" id="PF12776">
    <property type="entry name" value="Myb_DNA-bind_3"/>
    <property type="match status" value="1"/>
</dbReference>
<keyword evidence="1" id="KW-0732">Signal</keyword>
<dbReference type="OrthoDB" id="1354800at2759"/>
<protein>
    <submittedName>
        <fullName evidence="3">Putative Myb/SANT-like domain-containing protein</fullName>
    </submittedName>
</protein>
<dbReference type="PANTHER" id="PTHR46929:SF28">
    <property type="entry name" value="MYB_SANT-LIKE DNA-BINDING DOMAIN PROTEIN"/>
    <property type="match status" value="1"/>
</dbReference>
<sequence length="142" mass="16912">MEWSKWIPTLYLIICFYNFEGDGDGNPKPSDGNEGRIRWTHSMDHYFIDLLLEQMKFGNKAGNTYTPQAWNAMVKSFNDRFKTHYCKENLRNHYKHFKKQFSVVSNLLQLKEFAWNDNKEMVVAEDHVWDAYIKVTCFSHSS</sequence>
<gene>
    <name evidence="3" type="ORF">Lalb_Chr24g0401881</name>
</gene>
<evidence type="ECO:0000313" key="3">
    <source>
        <dbReference type="EMBL" id="KAE9586426.1"/>
    </source>
</evidence>
<dbReference type="PANTHER" id="PTHR46929">
    <property type="entry name" value="EXPRESSED PROTEIN"/>
    <property type="match status" value="1"/>
</dbReference>